<accession>A0A409Y0Q8</accession>
<evidence type="ECO:0000313" key="1">
    <source>
        <dbReference type="EMBL" id="PPQ96608.1"/>
    </source>
</evidence>
<reference evidence="1 2" key="1">
    <citation type="journal article" date="2018" name="Evol. Lett.">
        <title>Horizontal gene cluster transfer increased hallucinogenic mushroom diversity.</title>
        <authorList>
            <person name="Reynolds H.T."/>
            <person name="Vijayakumar V."/>
            <person name="Gluck-Thaler E."/>
            <person name="Korotkin H.B."/>
            <person name="Matheny P.B."/>
            <person name="Slot J.C."/>
        </authorList>
    </citation>
    <scope>NUCLEOTIDE SEQUENCE [LARGE SCALE GENOMIC DNA]</scope>
    <source>
        <strain evidence="1 2">SRW20</strain>
    </source>
</reference>
<sequence length="741" mass="82264">MFDFFSAIRPKLNATAPPEGFRVLQITAYSDHPVRNSAGELIFGQHVLWEHDTSYIASGGTLNSQCIFLRLRLSSRLNVTIQVVNSDLVSKEYVIVGILNGQRFFESEPQLVNSQEEVVVAVNVVKERVTTQPGSLNGEFTWMMVLKGDESSQEDQYGCDQKTHLELYWTSTFLHEIFLGGLSGIHVSFLRHVIPSLKLDATSACLLRLLIIANEAFDPTSETDVMGVPWPEAARIAFYRCSKRYDTLVGGAHFGVTMEGGKFYYNYYGAPNSSNKYGTLCPLVNCYDQAAMFEVTASFRLRQRPSWLLLSPAGYINSTVLVGVPGACNNPFFQLTRTPQFLWNINHPRRTAFGNHVFNGTLKPWNPSYNWYYDRIYDACHGPHQGASSPYNYLISSIDRVTKLYGTRAPPGVPARPRTFGWLTNIKQHKGVTNTVWRLTSSNAMNVSAATKDFLQKCAAAEAKPLSQILWDDAAQWSQSVLGDQCHVAYKEVTLAEGVAELLYHFADAAKVGSDVVVRVRVETHTDQDGYVDHEASASAALDYLTFQLHNHQLYLGANHEDIETLWAPAIEGFEDHAQYAVQLAPDIPRGRVLIASGNYMIDISGGSSSAALAPVVRQLLMHTTIERLPGPHTIPAITDCLIDIPEDVRGADDEVRGIASTFNVKCQVDRMISAASADIEGFGLLLSKYDVQWNEDHKTSTVIFTFVTRLAGTHDVDLHVAEAMTMATSSKRIRVSVIES</sequence>
<gene>
    <name evidence="1" type="ORF">CVT26_010740</name>
</gene>
<comment type="caution">
    <text evidence="1">The sequence shown here is derived from an EMBL/GenBank/DDBJ whole genome shotgun (WGS) entry which is preliminary data.</text>
</comment>
<keyword evidence="2" id="KW-1185">Reference proteome</keyword>
<dbReference type="Proteomes" id="UP000284706">
    <property type="component" value="Unassembled WGS sequence"/>
</dbReference>
<name>A0A409Y0Q8_9AGAR</name>
<dbReference type="OrthoDB" id="5121585at2759"/>
<evidence type="ECO:0000313" key="2">
    <source>
        <dbReference type="Proteomes" id="UP000284706"/>
    </source>
</evidence>
<dbReference type="AlphaFoldDB" id="A0A409Y0Q8"/>
<protein>
    <submittedName>
        <fullName evidence="1">Uncharacterized protein</fullName>
    </submittedName>
</protein>
<dbReference type="EMBL" id="NHYE01001347">
    <property type="protein sequence ID" value="PPQ96608.1"/>
    <property type="molecule type" value="Genomic_DNA"/>
</dbReference>
<proteinExistence type="predicted"/>
<organism evidence="1 2">
    <name type="scientific">Gymnopilus dilepis</name>
    <dbReference type="NCBI Taxonomy" id="231916"/>
    <lineage>
        <taxon>Eukaryota</taxon>
        <taxon>Fungi</taxon>
        <taxon>Dikarya</taxon>
        <taxon>Basidiomycota</taxon>
        <taxon>Agaricomycotina</taxon>
        <taxon>Agaricomycetes</taxon>
        <taxon>Agaricomycetidae</taxon>
        <taxon>Agaricales</taxon>
        <taxon>Agaricineae</taxon>
        <taxon>Hymenogastraceae</taxon>
        <taxon>Gymnopilus</taxon>
    </lineage>
</organism>
<dbReference type="InParanoid" id="A0A409Y0Q8"/>